<dbReference type="EMBL" id="JAMZIH010005272">
    <property type="protein sequence ID" value="KAJ1675513.1"/>
    <property type="molecule type" value="Genomic_DNA"/>
</dbReference>
<evidence type="ECO:0000313" key="1">
    <source>
        <dbReference type="EMBL" id="KAJ1675513.1"/>
    </source>
</evidence>
<comment type="caution">
    <text evidence="1">The sequence shown here is derived from an EMBL/GenBank/DDBJ whole genome shotgun (WGS) entry which is preliminary data.</text>
</comment>
<protein>
    <submittedName>
        <fullName evidence="1">Elongator complex protein 1</fullName>
    </submittedName>
</protein>
<organism evidence="1 2">
    <name type="scientific">Spiromyces aspiralis</name>
    <dbReference type="NCBI Taxonomy" id="68401"/>
    <lineage>
        <taxon>Eukaryota</taxon>
        <taxon>Fungi</taxon>
        <taxon>Fungi incertae sedis</taxon>
        <taxon>Zoopagomycota</taxon>
        <taxon>Kickxellomycotina</taxon>
        <taxon>Kickxellomycetes</taxon>
        <taxon>Kickxellales</taxon>
        <taxon>Kickxellaceae</taxon>
        <taxon>Spiromyces</taxon>
    </lineage>
</organism>
<gene>
    <name evidence="1" type="primary">ELP1</name>
    <name evidence="1" type="ORF">EV182_001117</name>
</gene>
<proteinExistence type="predicted"/>
<dbReference type="Proteomes" id="UP001145114">
    <property type="component" value="Unassembled WGS sequence"/>
</dbReference>
<name>A0ACC1HID9_9FUNG</name>
<evidence type="ECO:0000313" key="2">
    <source>
        <dbReference type="Proteomes" id="UP001145114"/>
    </source>
</evidence>
<keyword evidence="2" id="KW-1185">Reference proteome</keyword>
<sequence length="1610" mass="179025">MVTKDFDVLYEVDICTDDRGQEQPVTVGWGRKETQFHGKVGKAEARRDPNEKPSRLSEDDDGINRITWKGDAAYFAVSTCKDGRRQLQVYNRDGALLNVSERIECLEHSAAWKPSGRVIASTEKLAHKHDVVFFERNGLRLHEFALASNIVKVHGLAWNADSTVLAVVNVKTFDDGQEELCIDLWSDKNYHWYLKQELRGSALGNCEPLRAVYWDPEQSLTIYLLTDSAVTCLRLNSEPCVATLSSPDSNSTANVIDNAAILSTPFRFANVPPPMSQYTLPTTMPVRHVVMAGFDCGNDFAAVGSDGQTIWLWTAQPARCVAEARPPILVTTISLGNVETDDPVLRRASIRQLAWVSGRRIVALASAGDGSGSTRDLLLEISLESHSEGPAHAVANARVINALTEFDKDAYCNYPLARLAHCQNAGSTIVENTQGQLFEVCGWLGSGDLHIAKLGSDLASFCPIFDAVSLPSADSDGNGSERFAVVGLSFRQQLCVYDHIIATGCSSFSLRPDYLMFTTSQHTLRFVPVDQQFLAARLPEQATSKFDESLRRLERGSTIVLSLPTLDRVVLQMPRGNLETIRPRALTLTSIRSWIDAGDYRSAFMACRVNRVDMNILYDYAPESFIEHVKDFVDQVDNVDYLNLFVSDLKDVDVTKTLYLTQSAAAVDGNADDQTYEAAGKTNRICAKVREALDAKDAKRYTPVIFTTYVRQHPPDIESALSRMVPMTVQERESALTYLLFLVDVNRVYDAALGLYDLTLALWVAQKSQRDPREYLAYLSELKALEPEAYRRFRIDKDLGRNERALANLVECHKGSTEGGEQRQKYWDELVVFVQAHELHTQALERLDGCPSEYATMSCLNGQRMEARKWYADAGAAYLLGNDIRSAVEAFRLAGMWRQALTLATRHRSKFGSQTVLDLADSVASILHDRRQFLEAAQVLLDYTPDHERAVDYLIEGWHWQEALRVIYHRGRDDLIETTLIPGLQEAYSNMLADFEEATTALNEKLRRLKELRAKPALMSAMDLFTAPDENLDNVDVKSDTTSMASVFTTFTGTTTAANSHLTGGTRRTVRTTKNSRREKRKKIRGKKGTIYEESYLIDSIRRMIKKISGQTKDVKEAALVLIEFQLNREARRLQQEFGRLVDLVDDNINWVFDEARDIPLVEIDAQEYGADETGGGVEMQPKHQKPPRLEKLWNWDKSNMAPSSDNGSGDSGDGSERPNLQGIFAEYERLFEHAMRHTLSQFEQLFGSIAQPSWTAVGWLLDKGETSNTPRASVVKPPESSEIFNDLDRGTMAADAPRRFEPFEDILRAFGLVGRDGITVAGGELPGNMTIIDSQHHDINKQIDHINPVYGAGTPVDPISAHDLRKYILKPRDSLGPTLAGKADPKAGWPVASTGDVALSDPLMGRVDLVKTRLPNSIFDEGVISSMHKPLTGMIDQMWNELVVDKIDYALDELGHLIIGHRSDGDDSGGFGMSSVKITSVERDGITKTKIVETLPDGRTRVTEKEYSANTQGPYPRSTPSMDGINGWPTNIPSTEDRTTRNVLPDGNIEIVKTIILDNGTRVTTTTRGPPGLPDIPPTKGLGDTAGGNTDQLTGQQGLLSRIKRFIGL</sequence>
<reference evidence="1" key="1">
    <citation type="submission" date="2022-06" db="EMBL/GenBank/DDBJ databases">
        <title>Phylogenomic reconstructions and comparative analyses of Kickxellomycotina fungi.</title>
        <authorList>
            <person name="Reynolds N.K."/>
            <person name="Stajich J.E."/>
            <person name="Barry K."/>
            <person name="Grigoriev I.V."/>
            <person name="Crous P."/>
            <person name="Smith M.E."/>
        </authorList>
    </citation>
    <scope>NUCLEOTIDE SEQUENCE</scope>
    <source>
        <strain evidence="1">RSA 2271</strain>
    </source>
</reference>
<accession>A0ACC1HID9</accession>